<dbReference type="RefSeq" id="WP_050059092.1">
    <property type="nucleotide sequence ID" value="NZ_JACHEK010000004.1"/>
</dbReference>
<dbReference type="PIRSF" id="PIRSF000530">
    <property type="entry name" value="Galactokinase"/>
    <property type="match status" value="1"/>
</dbReference>
<dbReference type="PANTHER" id="PTHR10457">
    <property type="entry name" value="MEVALONATE KINASE/GALACTOKINASE"/>
    <property type="match status" value="1"/>
</dbReference>
<keyword evidence="6 15" id="KW-0418">Kinase</keyword>
<feature type="domain" description="Galactokinase N-terminal" evidence="14">
    <location>
        <begin position="11"/>
        <end position="57"/>
    </location>
</feature>
<evidence type="ECO:0000256" key="8">
    <source>
        <dbReference type="ARBA" id="ARBA00022842"/>
    </source>
</evidence>
<dbReference type="GO" id="GO:0046872">
    <property type="term" value="F:metal ion binding"/>
    <property type="evidence" value="ECO:0007669"/>
    <property type="project" value="UniProtKB-KW"/>
</dbReference>
<keyword evidence="8" id="KW-0460">Magnesium</keyword>
<keyword evidence="9" id="KW-0299">Galactose metabolism</keyword>
<evidence type="ECO:0000259" key="13">
    <source>
        <dbReference type="Pfam" id="PF08544"/>
    </source>
</evidence>
<dbReference type="Gene3D" id="3.30.230.10">
    <property type="match status" value="1"/>
</dbReference>
<dbReference type="Pfam" id="PF10509">
    <property type="entry name" value="GalKase_gal_bdg"/>
    <property type="match status" value="1"/>
</dbReference>
<evidence type="ECO:0000259" key="12">
    <source>
        <dbReference type="Pfam" id="PF00288"/>
    </source>
</evidence>
<accession>A0A841JS76</accession>
<dbReference type="PRINTS" id="PR00473">
    <property type="entry name" value="GALCTOKINASE"/>
</dbReference>
<sequence length="404" mass="43330">MVRVLEDTLRSHAQRFGQEGRGYIAPARVNLIGEHTDYTGGLVMPMAIGFQTAGVISARTDGRAVFYSANFDEEVAIEIASLGRQPRGHWSDYPAGVLWSLLLEGVAIEGFSMSLAGDVPLGAGLSSSASVEVATAMALLGHAGASLPLERLAKGCRRAENEYVGAKSGIMDPFVVAGAVKHRAMLLDCRSLQFDLLPLPESIRVVVCNSMVKHAVATGEYGDRRDEVEAGQAVLRDRLGIQLLRDSTLANLEACREEMTTASFARCRHILTENARVIAAREALLQADMIRFGSLMVEAHASMRDDFAASCPEVDTLVEIAIDQTECFGARMTGGGFGGCTVNIVQAENAEQFVSALRREYATRTGIEADCFVCEPSDGAFALAGQERAINSLEHENRSVGSIG</sequence>
<dbReference type="SUPFAM" id="SSF55060">
    <property type="entry name" value="GHMP Kinase, C-terminal domain"/>
    <property type="match status" value="1"/>
</dbReference>
<dbReference type="GO" id="GO:0006012">
    <property type="term" value="P:galactose metabolic process"/>
    <property type="evidence" value="ECO:0007669"/>
    <property type="project" value="UniProtKB-UniRule"/>
</dbReference>
<protein>
    <recommendedName>
        <fullName evidence="11">Galactokinase</fullName>
        <ecNumber evidence="11">2.7.1.6</ecNumber>
    </recommendedName>
</protein>
<keyword evidence="2" id="KW-0963">Cytoplasm</keyword>
<reference evidence="15 16" key="1">
    <citation type="submission" date="2020-08" db="EMBL/GenBank/DDBJ databases">
        <title>Genomic Encyclopedia of Type Strains, Phase IV (KMG-IV): sequencing the most valuable type-strain genomes for metagenomic binning, comparative biology and taxonomic classification.</title>
        <authorList>
            <person name="Goeker M."/>
        </authorList>
    </citation>
    <scope>NUCLEOTIDE SEQUENCE [LARGE SCALE GENOMIC DNA]</scope>
    <source>
        <strain evidence="15 16">DSM 103733</strain>
    </source>
</reference>
<dbReference type="InterPro" id="IPR036554">
    <property type="entry name" value="GHMP_kinase_C_sf"/>
</dbReference>
<dbReference type="InterPro" id="IPR014721">
    <property type="entry name" value="Ribsml_uS5_D2-typ_fold_subgr"/>
</dbReference>
<evidence type="ECO:0000313" key="16">
    <source>
        <dbReference type="Proteomes" id="UP000538666"/>
    </source>
</evidence>
<keyword evidence="3 15" id="KW-0808">Transferase</keyword>
<evidence type="ECO:0000256" key="4">
    <source>
        <dbReference type="ARBA" id="ARBA00022723"/>
    </source>
</evidence>
<feature type="domain" description="GHMP kinase N-terminal" evidence="12">
    <location>
        <begin position="102"/>
        <end position="175"/>
    </location>
</feature>
<evidence type="ECO:0000256" key="5">
    <source>
        <dbReference type="ARBA" id="ARBA00022741"/>
    </source>
</evidence>
<dbReference type="PRINTS" id="PR00959">
    <property type="entry name" value="MEVGALKINASE"/>
</dbReference>
<organism evidence="15 16">
    <name type="scientific">Silvibacterium bohemicum</name>
    <dbReference type="NCBI Taxonomy" id="1577686"/>
    <lineage>
        <taxon>Bacteria</taxon>
        <taxon>Pseudomonadati</taxon>
        <taxon>Acidobacteriota</taxon>
        <taxon>Terriglobia</taxon>
        <taxon>Terriglobales</taxon>
        <taxon>Acidobacteriaceae</taxon>
        <taxon>Silvibacterium</taxon>
    </lineage>
</organism>
<evidence type="ECO:0000256" key="6">
    <source>
        <dbReference type="ARBA" id="ARBA00022777"/>
    </source>
</evidence>
<keyword evidence="16" id="KW-1185">Reference proteome</keyword>
<dbReference type="AlphaFoldDB" id="A0A841JS76"/>
<name>A0A841JS76_9BACT</name>
<dbReference type="EMBL" id="JACHEK010000004">
    <property type="protein sequence ID" value="MBB6144263.1"/>
    <property type="molecule type" value="Genomic_DNA"/>
</dbReference>
<dbReference type="InterPro" id="IPR019539">
    <property type="entry name" value="GalKase_N"/>
</dbReference>
<evidence type="ECO:0000256" key="11">
    <source>
        <dbReference type="NCBIfam" id="TIGR00131"/>
    </source>
</evidence>
<evidence type="ECO:0000256" key="3">
    <source>
        <dbReference type="ARBA" id="ARBA00022679"/>
    </source>
</evidence>
<dbReference type="GO" id="GO:0004335">
    <property type="term" value="F:galactokinase activity"/>
    <property type="evidence" value="ECO:0007669"/>
    <property type="project" value="UniProtKB-UniRule"/>
</dbReference>
<evidence type="ECO:0000256" key="10">
    <source>
        <dbReference type="ARBA" id="ARBA00023277"/>
    </source>
</evidence>
<dbReference type="Gene3D" id="3.30.70.890">
    <property type="entry name" value="GHMP kinase, C-terminal domain"/>
    <property type="match status" value="1"/>
</dbReference>
<dbReference type="InterPro" id="IPR000705">
    <property type="entry name" value="Galactokinase"/>
</dbReference>
<dbReference type="InterPro" id="IPR006203">
    <property type="entry name" value="GHMP_knse_ATP-bd_CS"/>
</dbReference>
<keyword evidence="10" id="KW-0119">Carbohydrate metabolism</keyword>
<comment type="caution">
    <text evidence="15">The sequence shown here is derived from an EMBL/GenBank/DDBJ whole genome shotgun (WGS) entry which is preliminary data.</text>
</comment>
<dbReference type="PROSITE" id="PS00627">
    <property type="entry name" value="GHMP_KINASES_ATP"/>
    <property type="match status" value="1"/>
</dbReference>
<keyword evidence="5" id="KW-0547">Nucleotide-binding</keyword>
<dbReference type="GO" id="GO:0005829">
    <property type="term" value="C:cytosol"/>
    <property type="evidence" value="ECO:0007669"/>
    <property type="project" value="TreeGrafter"/>
</dbReference>
<comment type="similarity">
    <text evidence="1">Belongs to the GHMP kinase family. GalK subfamily.</text>
</comment>
<evidence type="ECO:0000256" key="7">
    <source>
        <dbReference type="ARBA" id="ARBA00022840"/>
    </source>
</evidence>
<dbReference type="InterPro" id="IPR020568">
    <property type="entry name" value="Ribosomal_Su5_D2-typ_SF"/>
</dbReference>
<dbReference type="EC" id="2.7.1.6" evidence="11"/>
<evidence type="ECO:0000256" key="2">
    <source>
        <dbReference type="ARBA" id="ARBA00022490"/>
    </source>
</evidence>
<dbReference type="InterPro" id="IPR006204">
    <property type="entry name" value="GHMP_kinase_N_dom"/>
</dbReference>
<dbReference type="Pfam" id="PF08544">
    <property type="entry name" value="GHMP_kinases_C"/>
    <property type="match status" value="1"/>
</dbReference>
<keyword evidence="7" id="KW-0067">ATP-binding</keyword>
<dbReference type="Pfam" id="PF00288">
    <property type="entry name" value="GHMP_kinases_N"/>
    <property type="match status" value="1"/>
</dbReference>
<dbReference type="OrthoDB" id="250531at2"/>
<keyword evidence="4" id="KW-0479">Metal-binding</keyword>
<evidence type="ECO:0000313" key="15">
    <source>
        <dbReference type="EMBL" id="MBB6144263.1"/>
    </source>
</evidence>
<evidence type="ECO:0000256" key="9">
    <source>
        <dbReference type="ARBA" id="ARBA00023144"/>
    </source>
</evidence>
<dbReference type="GO" id="GO:0005524">
    <property type="term" value="F:ATP binding"/>
    <property type="evidence" value="ECO:0007669"/>
    <property type="project" value="UniProtKB-UniRule"/>
</dbReference>
<gene>
    <name evidence="15" type="ORF">HNQ77_002215</name>
</gene>
<evidence type="ECO:0000259" key="14">
    <source>
        <dbReference type="Pfam" id="PF10509"/>
    </source>
</evidence>
<dbReference type="NCBIfam" id="TIGR00131">
    <property type="entry name" value="gal_kin"/>
    <property type="match status" value="1"/>
</dbReference>
<dbReference type="SUPFAM" id="SSF54211">
    <property type="entry name" value="Ribosomal protein S5 domain 2-like"/>
    <property type="match status" value="1"/>
</dbReference>
<dbReference type="PANTHER" id="PTHR10457:SF7">
    <property type="entry name" value="GALACTOKINASE-RELATED"/>
    <property type="match status" value="1"/>
</dbReference>
<evidence type="ECO:0000256" key="1">
    <source>
        <dbReference type="ARBA" id="ARBA00006566"/>
    </source>
</evidence>
<feature type="domain" description="GHMP kinase C-terminal" evidence="13">
    <location>
        <begin position="280"/>
        <end position="362"/>
    </location>
</feature>
<proteinExistence type="inferred from homology"/>
<dbReference type="InterPro" id="IPR013750">
    <property type="entry name" value="GHMP_kinase_C_dom"/>
</dbReference>
<dbReference type="FunFam" id="3.30.230.10:FF:000017">
    <property type="entry name" value="Galactokinase"/>
    <property type="match status" value="1"/>
</dbReference>
<dbReference type="FunFam" id="3.30.70.890:FF:000001">
    <property type="entry name" value="Galactokinase"/>
    <property type="match status" value="1"/>
</dbReference>
<dbReference type="InterPro" id="IPR006206">
    <property type="entry name" value="Mevalonate/galactokinase"/>
</dbReference>
<dbReference type="Proteomes" id="UP000538666">
    <property type="component" value="Unassembled WGS sequence"/>
</dbReference>